<protein>
    <submittedName>
        <fullName evidence="1">Uncharacterized protein</fullName>
    </submittedName>
</protein>
<evidence type="ECO:0000313" key="1">
    <source>
        <dbReference type="EMBL" id="GAU97407.1"/>
    </source>
</evidence>
<reference evidence="1 2" key="1">
    <citation type="journal article" date="2016" name="Nat. Commun.">
        <title>Extremotolerant tardigrade genome and improved radiotolerance of human cultured cells by tardigrade-unique protein.</title>
        <authorList>
            <person name="Hashimoto T."/>
            <person name="Horikawa D.D."/>
            <person name="Saito Y."/>
            <person name="Kuwahara H."/>
            <person name="Kozuka-Hata H."/>
            <person name="Shin-I T."/>
            <person name="Minakuchi Y."/>
            <person name="Ohishi K."/>
            <person name="Motoyama A."/>
            <person name="Aizu T."/>
            <person name="Enomoto A."/>
            <person name="Kondo K."/>
            <person name="Tanaka S."/>
            <person name="Hara Y."/>
            <person name="Koshikawa S."/>
            <person name="Sagara H."/>
            <person name="Miura T."/>
            <person name="Yokobori S."/>
            <person name="Miyagawa K."/>
            <person name="Suzuki Y."/>
            <person name="Kubo T."/>
            <person name="Oyama M."/>
            <person name="Kohara Y."/>
            <person name="Fujiyama A."/>
            <person name="Arakawa K."/>
            <person name="Katayama T."/>
            <person name="Toyoda A."/>
            <person name="Kunieda T."/>
        </authorList>
    </citation>
    <scope>NUCLEOTIDE SEQUENCE [LARGE SCALE GENOMIC DNA]</scope>
    <source>
        <strain evidence="1 2">YOKOZUNA-1</strain>
    </source>
</reference>
<evidence type="ECO:0000313" key="2">
    <source>
        <dbReference type="Proteomes" id="UP000186922"/>
    </source>
</evidence>
<organism evidence="1 2">
    <name type="scientific">Ramazzottius varieornatus</name>
    <name type="common">Water bear</name>
    <name type="synonym">Tardigrade</name>
    <dbReference type="NCBI Taxonomy" id="947166"/>
    <lineage>
        <taxon>Eukaryota</taxon>
        <taxon>Metazoa</taxon>
        <taxon>Ecdysozoa</taxon>
        <taxon>Tardigrada</taxon>
        <taxon>Eutardigrada</taxon>
        <taxon>Parachela</taxon>
        <taxon>Hypsibioidea</taxon>
        <taxon>Ramazzottiidae</taxon>
        <taxon>Ramazzottius</taxon>
    </lineage>
</organism>
<dbReference type="AlphaFoldDB" id="A0A1D1VCD9"/>
<dbReference type="EMBL" id="BDGG01000004">
    <property type="protein sequence ID" value="GAU97407.1"/>
    <property type="molecule type" value="Genomic_DNA"/>
</dbReference>
<comment type="caution">
    <text evidence="1">The sequence shown here is derived from an EMBL/GenBank/DDBJ whole genome shotgun (WGS) entry which is preliminary data.</text>
</comment>
<dbReference type="Proteomes" id="UP000186922">
    <property type="component" value="Unassembled WGS sequence"/>
</dbReference>
<sequence length="69" mass="7602">MSLGMLEEVPMNDLTPDVTVYVAALEGNRPGKWLPLGANRGGTEVMRKRNGAVETHHAKSGRWAETIHF</sequence>
<accession>A0A1D1VCD9</accession>
<name>A0A1D1VCD9_RAMVA</name>
<gene>
    <name evidence="1" type="primary">RvY_08713-1</name>
    <name evidence="1" type="synonym">RvY_08713.1</name>
    <name evidence="1" type="ORF">RvY_08713</name>
</gene>
<keyword evidence="2" id="KW-1185">Reference proteome</keyword>
<proteinExistence type="predicted"/>